<dbReference type="Gene3D" id="1.25.40.10">
    <property type="entry name" value="Tetratricopeptide repeat domain"/>
    <property type="match status" value="2"/>
</dbReference>
<dbReference type="InterPro" id="IPR011990">
    <property type="entry name" value="TPR-like_helical_dom_sf"/>
</dbReference>
<protein>
    <recommendedName>
        <fullName evidence="4">Nephrocystin 3-like N-terminal domain-containing protein</fullName>
    </recommendedName>
</protein>
<comment type="caution">
    <text evidence="5">The sequence shown here is derived from an EMBL/GenBank/DDBJ whole genome shotgun (WGS) entry which is preliminary data.</text>
</comment>
<evidence type="ECO:0000256" key="1">
    <source>
        <dbReference type="ARBA" id="ARBA00022737"/>
    </source>
</evidence>
<evidence type="ECO:0000313" key="6">
    <source>
        <dbReference type="Proteomes" id="UP000605986"/>
    </source>
</evidence>
<feature type="region of interest" description="Disordered" evidence="3">
    <location>
        <begin position="32"/>
        <end position="53"/>
    </location>
</feature>
<accession>A0A8H4KCM2</accession>
<dbReference type="InterPro" id="IPR056884">
    <property type="entry name" value="NPHP3-like_N"/>
</dbReference>
<sequence>MANELASSEETLKDFFREDAVCWGRAIQRYHANKAKKKSSNKKPKPLDSEQLTRSSDIKPEFAKVDTVQDLIAAAQSAYDNSAIVDCEQATEIAADCILLVVQHTERWSRIAQCFGYQQSVKEALIDLYVQVIDFLQSATKRFQQHSWARLGKSAWTGVKAKFAAKHVKLRDAAERLDQTAQWESIEHSKQSHEHILSLLQSTGTSAETRRIMTDALATFHANQGVSQTNVPVAKIYDCLSLLANPIASRPNGFAVSTANIQPEWLKANPKYREWLQGNSSRLLWVVGKEGNCRLGCGKSALADQTRSNLVEKHSMVISHAFQSNVSTLQRGRASLAASILSRLLPSSHPVDQFQESIISKLIPSYNTYKSSFEDCPFEQLWPPCVSLLKKQRDFILVIDALDECTFEHPKQAKEFLEHVSNLLNETAGKIIIFSRPCHILSVGTSSEAQENEIRITEEDTLSEINAFCDSASEKLSLPRYLQLQVAARIKSGARGSFLWATLFLQRFIKVRDMNGFQKALEEFPSDCWSIYTQMWEERLNRLNDNDKTNCRNVLLLLLGARRQFEIGELEDALCLVPDSDTAQFIVSTLCQPLVQVIDEKVQLSHASVRDFLLNVAKVWFSASEPDSTLARRCLEFLLKDIYAGKDRIGQLLRKHFGSSVSAHGQEKSFYEYAARNWYKHLTALSSPDQSLLNLAGTFLRSPQFAHWAEFSITDMGDFQAIRSTEITLMVWMKTLSAHDRSLLHLDDYFELSYVNLNRAYKDSKEDKVLQWLALMHLGFYYFDKGKIAEMAKVRTKVATGLSELLGGRHPLTLQSSADAAYVFLFNRELQKAQTLYAEVAENQRKVLDDKDPSPDFTLVYQAQAEYLMGDFLTAMGTLTDSMAGFIRKSGPQSNGYLIAQLWYAVANASAGHAKESIKILEFVRDKRKEQYGPDDSFGIATQIFAGDLHRKLGAQDKALEYIKPALAFRRQFWPISHFMTLDTALVLAITYRDFGKDEEAIEIIDELEKDANLDQEQNFVRSCQVKHVRALLLFEDGNVDKPVEMLQTLLIETDVENNNRALQWIRLDLAYMLRYRARDGDMDLASSLFDGVVTNQADDPGDEPDPPQWLVIAERALKLLAQAVQTQLKTRNEKARQQKLQVPKVVFDEILAGLIASGLSKTSESAPMSFFILEQRDGPNPIELTSNIGTWVAAGIAIIALVGVVAPLLALQASMSDKNRAMNAVRDQPQKYISRGFRLTRGLRVFRRIRVPNFSPGYIANEPDTAPLIPPLKASLGRWGLKPRDYLPWNTGWAKLSELIESYEVRDGTSNRPVDLKIPKTDGTLEVVNSRTALVANKHWILILGLLGRYGKRTDKGILQRKGIRLSFEEERASIRNFNLNLMVEEKRHGRGEPDFEWVCKKEKPRRFKHRARESSSTDSESSMSWSDSDSGSDNTAFAVRRSPYGTITLESTPQPTIYGITGKMQQLGRHKGSWSYLTSISFVPHTTREMFEDGIMEKREDCSLQTLFWLAHGFIPCGRTTEGRQRVISLDAPEPHFDAIGCEVDDILSWPAYSLQESNNIPLSIGVAMQCLGIPEPEILQFRPVDTAAQMKRALNVVDTKNDKDFPSYGMNEDLGSRTPLPGITPDGAWLRYYNSQQDYFCLFRRDDFEKTLRLILTLDWDNWGFLIWKDRLWMSILHETTDILNMADICDSAFGRSYRLAAHSLILEWKHDRKFHPRKLTVHLSFDRFLTEYLKTYDLLPLRLSLGIRYLTDEPFRRRTLETCTKLSRIQGYEQEQISNLEDALEELEARYWVQKALHKDDEIPYRGPIHTCLLTAHFDHETLSCFGIDYEQVRSLLNMNTESNFNKPDETGYNVKAYIPPWEENLLLEHTWTRRQLYLTKRLLREGVLEYTYKNQQLKWYRDKRSMVEYDSWRLESRDVVMTDGKESIWIEEKDMVMVALWVANRAAMWIGAQDAKPLLDFVKNLDTYLYVL</sequence>
<dbReference type="OrthoDB" id="21416at2759"/>
<gene>
    <name evidence="5" type="ORF">F53441_8563</name>
</gene>
<dbReference type="Proteomes" id="UP000605986">
    <property type="component" value="Unassembled WGS sequence"/>
</dbReference>
<dbReference type="InterPro" id="IPR027417">
    <property type="entry name" value="P-loop_NTPase"/>
</dbReference>
<evidence type="ECO:0000256" key="3">
    <source>
        <dbReference type="SAM" id="MobiDB-lite"/>
    </source>
</evidence>
<dbReference type="EMBL" id="JAADJG010000366">
    <property type="protein sequence ID" value="KAF4447972.1"/>
    <property type="molecule type" value="Genomic_DNA"/>
</dbReference>
<keyword evidence="6" id="KW-1185">Reference proteome</keyword>
<evidence type="ECO:0000313" key="5">
    <source>
        <dbReference type="EMBL" id="KAF4447972.1"/>
    </source>
</evidence>
<evidence type="ECO:0000259" key="4">
    <source>
        <dbReference type="Pfam" id="PF24883"/>
    </source>
</evidence>
<feature type="compositionally biased region" description="Basic residues" evidence="3">
    <location>
        <begin position="32"/>
        <end position="44"/>
    </location>
</feature>
<dbReference type="PANTHER" id="PTHR10039:SF14">
    <property type="entry name" value="NACHT DOMAIN-CONTAINING PROTEIN"/>
    <property type="match status" value="1"/>
</dbReference>
<dbReference type="SUPFAM" id="SSF48452">
    <property type="entry name" value="TPR-like"/>
    <property type="match status" value="1"/>
</dbReference>
<proteinExistence type="predicted"/>
<dbReference type="Gene3D" id="3.40.50.300">
    <property type="entry name" value="P-loop containing nucleotide triphosphate hydrolases"/>
    <property type="match status" value="1"/>
</dbReference>
<feature type="region of interest" description="Disordered" evidence="3">
    <location>
        <begin position="1410"/>
        <end position="1439"/>
    </location>
</feature>
<evidence type="ECO:0000256" key="2">
    <source>
        <dbReference type="SAM" id="Coils"/>
    </source>
</evidence>
<keyword evidence="1" id="KW-0677">Repeat</keyword>
<keyword evidence="2" id="KW-0175">Coiled coil</keyword>
<reference evidence="5" key="1">
    <citation type="submission" date="2020-01" db="EMBL/GenBank/DDBJ databases">
        <title>Identification and distribution of gene clusters putatively required for synthesis of sphingolipid metabolism inhibitors in phylogenetically diverse species of the filamentous fungus Fusarium.</title>
        <authorList>
            <person name="Kim H.-S."/>
            <person name="Busman M."/>
            <person name="Brown D.W."/>
            <person name="Divon H."/>
            <person name="Uhlig S."/>
            <person name="Proctor R.H."/>
        </authorList>
    </citation>
    <scope>NUCLEOTIDE SEQUENCE</scope>
    <source>
        <strain evidence="5">NRRL 53441</strain>
    </source>
</reference>
<dbReference type="Pfam" id="PF24883">
    <property type="entry name" value="NPHP3_N"/>
    <property type="match status" value="1"/>
</dbReference>
<feature type="domain" description="Nephrocystin 3-like N-terminal" evidence="4">
    <location>
        <begin position="264"/>
        <end position="436"/>
    </location>
</feature>
<dbReference type="PANTHER" id="PTHR10039">
    <property type="entry name" value="AMELOGENIN"/>
    <property type="match status" value="1"/>
</dbReference>
<feature type="compositionally biased region" description="Low complexity" evidence="3">
    <location>
        <begin position="1416"/>
        <end position="1435"/>
    </location>
</feature>
<feature type="coiled-coil region" evidence="2">
    <location>
        <begin position="1774"/>
        <end position="1801"/>
    </location>
</feature>
<name>A0A8H4KCM2_9HYPO</name>
<organism evidence="5 6">
    <name type="scientific">Fusarium austroafricanum</name>
    <dbReference type="NCBI Taxonomy" id="2364996"/>
    <lineage>
        <taxon>Eukaryota</taxon>
        <taxon>Fungi</taxon>
        <taxon>Dikarya</taxon>
        <taxon>Ascomycota</taxon>
        <taxon>Pezizomycotina</taxon>
        <taxon>Sordariomycetes</taxon>
        <taxon>Hypocreomycetidae</taxon>
        <taxon>Hypocreales</taxon>
        <taxon>Nectriaceae</taxon>
        <taxon>Fusarium</taxon>
        <taxon>Fusarium concolor species complex</taxon>
    </lineage>
</organism>